<dbReference type="AlphaFoldDB" id="A0A915K8U1"/>
<dbReference type="WBParaSite" id="nRc.2.0.1.t34595-RA">
    <property type="protein sequence ID" value="nRc.2.0.1.t34595-RA"/>
    <property type="gene ID" value="nRc.2.0.1.g34595"/>
</dbReference>
<accession>A0A915K8U1</accession>
<organism evidence="1 2">
    <name type="scientific">Romanomermis culicivorax</name>
    <name type="common">Nematode worm</name>
    <dbReference type="NCBI Taxonomy" id="13658"/>
    <lineage>
        <taxon>Eukaryota</taxon>
        <taxon>Metazoa</taxon>
        <taxon>Ecdysozoa</taxon>
        <taxon>Nematoda</taxon>
        <taxon>Enoplea</taxon>
        <taxon>Dorylaimia</taxon>
        <taxon>Mermithida</taxon>
        <taxon>Mermithoidea</taxon>
        <taxon>Mermithidae</taxon>
        <taxon>Romanomermis</taxon>
    </lineage>
</organism>
<protein>
    <submittedName>
        <fullName evidence="2">Uncharacterized protein</fullName>
    </submittedName>
</protein>
<name>A0A915K8U1_ROMCU</name>
<dbReference type="Proteomes" id="UP000887565">
    <property type="component" value="Unplaced"/>
</dbReference>
<keyword evidence="1" id="KW-1185">Reference proteome</keyword>
<proteinExistence type="predicted"/>
<evidence type="ECO:0000313" key="1">
    <source>
        <dbReference type="Proteomes" id="UP000887565"/>
    </source>
</evidence>
<reference evidence="2" key="1">
    <citation type="submission" date="2022-11" db="UniProtKB">
        <authorList>
            <consortium name="WormBaseParasite"/>
        </authorList>
    </citation>
    <scope>IDENTIFICATION</scope>
</reference>
<evidence type="ECO:0000313" key="2">
    <source>
        <dbReference type="WBParaSite" id="nRc.2.0.1.t34595-RA"/>
    </source>
</evidence>
<sequence length="74" mass="8407">MAYYEMAWRAAVNNSNVQKFNAFSSYANTRPIENQDTNFYNFPSIIGASSAANNNNNIHRLVPCDNQQEQQSSQ</sequence>